<gene>
    <name evidence="5" type="ORF">C7450_1321</name>
</gene>
<evidence type="ECO:0000313" key="6">
    <source>
        <dbReference type="Proteomes" id="UP000248021"/>
    </source>
</evidence>
<comment type="caution">
    <text evidence="5">The sequence shown here is derived from an EMBL/GenBank/DDBJ whole genome shotgun (WGS) entry which is preliminary data.</text>
</comment>
<sequence length="697" mass="78368">MAQYRFASQIIGRASGRSAVAAAAYRAGQALTDDRTGLVHDFSRKRGVALAEIMAPDNAPDWMRDRAQLWNAVEKIETRTNSQLAREIQLSLPHELTEAQRIELVRGFVNSQFVARGMIADIAIHRPDHDSDDRNHHAHVMLTMRELTAGGFHSSKATPTARSWNDKELLQTWREEWASQQNRILEREGHAARVDHRSLEAQGFDREPQAHLGPSAHGMEQRGERSRIGDENRAKDAANQNRAEQHRREAVINLAIERHRRQHAEQSALRVHALQDAQRLDLIDLERRHHRQALIQAAALEKQYGAAQRTMSAELAAVQARSQTTGWRGLLRKVTGAEKRDQQQAARLSATLGSIEQRKAEAVGTLRNQQAEERRAVQAKQTAQENQLKAELAKQGAARERAILGEAPTRAALQARAAVERQQAQQPTAAPKRPDRSEQWRNRYRKPKESTGRARDRQEIEQQAARPDAATVQARAAVERQQAQQPTERAASITARQVEPWRVKVPARAVKLDARQIEKQAQEKPAPNVEQEAMKHDFDKARIRPQEPRRAPTAPEFVARPAPAPSPSGEVPRPAQRIVQDVPAPAPRRQETPAPAPAKKDWRQATNQQPRAPQPPRDWSAPAERQQAPAPAARKDWDRPQEKPAPQQASKASEPAPRKDWGAAAPRKDWSAPATDRPREIKSLPPRGLAKDRDRDR</sequence>
<dbReference type="RefSeq" id="WP_110378672.1">
    <property type="nucleotide sequence ID" value="NZ_QJJK01000032.1"/>
</dbReference>
<feature type="compositionally biased region" description="Basic and acidic residues" evidence="3">
    <location>
        <begin position="532"/>
        <end position="550"/>
    </location>
</feature>
<keyword evidence="2" id="KW-0184">Conjugation</keyword>
<dbReference type="EMBL" id="QJJK01000032">
    <property type="protein sequence ID" value="PXW50105.1"/>
    <property type="molecule type" value="Genomic_DNA"/>
</dbReference>
<comment type="similarity">
    <text evidence="1">Belongs to the MobA/MobL family.</text>
</comment>
<feature type="compositionally biased region" description="Basic and acidic residues" evidence="3">
    <location>
        <begin position="633"/>
        <end position="642"/>
    </location>
</feature>
<feature type="compositionally biased region" description="Low complexity" evidence="3">
    <location>
        <begin position="463"/>
        <end position="485"/>
    </location>
</feature>
<reference evidence="5 6" key="1">
    <citation type="submission" date="2018-05" db="EMBL/GenBank/DDBJ databases">
        <title>Genomic Encyclopedia of Type Strains, Phase IV (KMG-IV): sequencing the most valuable type-strain genomes for metagenomic binning, comparative biology and taxonomic classification.</title>
        <authorList>
            <person name="Goeker M."/>
        </authorList>
    </citation>
    <scope>NUCLEOTIDE SEQUENCE [LARGE SCALE GENOMIC DNA]</scope>
    <source>
        <strain evidence="5 6">DSM 6462</strain>
    </source>
</reference>
<feature type="compositionally biased region" description="Basic and acidic residues" evidence="3">
    <location>
        <begin position="219"/>
        <end position="236"/>
    </location>
</feature>
<feature type="domain" description="MobA/MobL protein" evidence="4">
    <location>
        <begin position="17"/>
        <end position="222"/>
    </location>
</feature>
<dbReference type="Gene3D" id="3.30.930.30">
    <property type="match status" value="1"/>
</dbReference>
<feature type="compositionally biased region" description="Low complexity" evidence="3">
    <location>
        <begin position="621"/>
        <end position="632"/>
    </location>
</feature>
<keyword evidence="6" id="KW-1185">Reference proteome</keyword>
<evidence type="ECO:0000313" key="5">
    <source>
        <dbReference type="EMBL" id="PXW50105.1"/>
    </source>
</evidence>
<feature type="compositionally biased region" description="Basic and acidic residues" evidence="3">
    <location>
        <begin position="432"/>
        <end position="460"/>
    </location>
</feature>
<evidence type="ECO:0000256" key="3">
    <source>
        <dbReference type="SAM" id="MobiDB-lite"/>
    </source>
</evidence>
<feature type="region of interest" description="Disordered" evidence="3">
    <location>
        <begin position="199"/>
        <end position="246"/>
    </location>
</feature>
<feature type="region of interest" description="Disordered" evidence="3">
    <location>
        <begin position="417"/>
        <end position="499"/>
    </location>
</feature>
<proteinExistence type="inferred from homology"/>
<dbReference type="Proteomes" id="UP000248021">
    <property type="component" value="Unassembled WGS sequence"/>
</dbReference>
<name>A0A2V3TQ44_9HYPH</name>
<dbReference type="AlphaFoldDB" id="A0A2V3TQ44"/>
<evidence type="ECO:0000256" key="2">
    <source>
        <dbReference type="ARBA" id="ARBA00022971"/>
    </source>
</evidence>
<evidence type="ECO:0000259" key="4">
    <source>
        <dbReference type="Pfam" id="PF03389"/>
    </source>
</evidence>
<dbReference type="NCBIfam" id="NF041496">
    <property type="entry name" value="MobQ"/>
    <property type="match status" value="1"/>
</dbReference>
<dbReference type="OrthoDB" id="1826980at2"/>
<dbReference type="Pfam" id="PF03389">
    <property type="entry name" value="MobA_MobL"/>
    <property type="match status" value="1"/>
</dbReference>
<accession>A0A2V3TQ44</accession>
<evidence type="ECO:0000256" key="1">
    <source>
        <dbReference type="ARBA" id="ARBA00010873"/>
    </source>
</evidence>
<organism evidence="5 6">
    <name type="scientific">Chelatococcus asaccharovorans</name>
    <dbReference type="NCBI Taxonomy" id="28210"/>
    <lineage>
        <taxon>Bacteria</taxon>
        <taxon>Pseudomonadati</taxon>
        <taxon>Pseudomonadota</taxon>
        <taxon>Alphaproteobacteria</taxon>
        <taxon>Hyphomicrobiales</taxon>
        <taxon>Chelatococcaceae</taxon>
        <taxon>Chelatococcus</taxon>
    </lineage>
</organism>
<feature type="compositionally biased region" description="Basic and acidic residues" evidence="3">
    <location>
        <begin position="656"/>
        <end position="682"/>
    </location>
</feature>
<protein>
    <submittedName>
        <fullName evidence="5">MobA/MobL family protein</fullName>
    </submittedName>
</protein>
<feature type="compositionally biased region" description="Low complexity" evidence="3">
    <location>
        <begin position="417"/>
        <end position="426"/>
    </location>
</feature>
<feature type="region of interest" description="Disordered" evidence="3">
    <location>
        <begin position="516"/>
        <end position="697"/>
    </location>
</feature>
<dbReference type="InterPro" id="IPR005053">
    <property type="entry name" value="MobA_MobL"/>
</dbReference>
<feature type="compositionally biased region" description="Basic and acidic residues" evidence="3">
    <location>
        <begin position="199"/>
        <end position="209"/>
    </location>
</feature>